<sequence length="844" mass="88958">MSHNNLVFHSHSHNFPPSMFNEQAHLPLFQYNTAYFNPYEVKHRKRTSRAQLTVLEATFQENNKPSSAVKKSLAAQLDMPIRNVQVWFQNRRAKDKNLAAKAKAKEAAAAAAADQAVRDGVEDDEDDDDDDSSGNPEASTPPAGSSSSSATSTLSPPSNLALRRGSAPNLGGNTPPDFASSTSTFKIRPSPPQAAARSASDSVRAINNPVPIPPTPIDSNIPVNVNLGRRKSLPAFHPSLQRQSGVPQIPALPTVADVSRLSQSPEADTKRIALGSAGPGSGGACDDMGHGGVYRSASSSRLSAAAAAAAPYPTPSSRGSSGNLMTYRSGSTPGTGVFRIPANPNPSNQSWQGTSTVSEDASFPGGLRQQTSSAPTDNSPNQPYSFPPRPYGDIPRAGPLPSKDFVFGDSGGAASSVGAFRDSPPSTTNEDEEERVHGLMQSQRFGSFASEFSIESDATGTTATTATSTDFSPHALGAAHVPPAAFRNRYPPAFGRGPGFGHANTDSGLGPSISYGMSSGSVAGLPGLSAGPVSYPTKFDPESRRASCPAHFIQDMASLAVDQFHQTEHPQDFDQGLSHNPLQSSLAVRRGVIRKTTSGFGLGRSPLGIQVPNTFNGQNYHGVPEEPEHEPQTATAGEYTQVLGRPSFSLDSSVPSTASDTTSHGTASSPEIYYHPSGSAQHSSSLENSSFPDSLPTNPGHSQANLLDANLTANLTYPVYMPNLTQEPAFDNSIFYNNGSQQNSQPQLVDSRMPFSTDNFQAQQQIFEPTFSLTGYDTRTSGQSAQHPVGGFEGQQQQQQATPAYANSNSSFTSFLHAPVPAPSSSSLAGALAPGNSTSNQQQW</sequence>
<dbReference type="SUPFAM" id="SSF46689">
    <property type="entry name" value="Homeodomain-like"/>
    <property type="match status" value="1"/>
</dbReference>
<evidence type="ECO:0000313" key="9">
    <source>
        <dbReference type="EMBL" id="KIO32211.1"/>
    </source>
</evidence>
<feature type="compositionally biased region" description="Low complexity" evidence="7">
    <location>
        <begin position="193"/>
        <end position="209"/>
    </location>
</feature>
<feature type="compositionally biased region" description="Polar residues" evidence="7">
    <location>
        <begin position="801"/>
        <end position="814"/>
    </location>
</feature>
<gene>
    <name evidence="9" type="ORF">M407DRAFT_4599</name>
</gene>
<feature type="compositionally biased region" description="Polar residues" evidence="7">
    <location>
        <begin position="678"/>
        <end position="703"/>
    </location>
</feature>
<accession>A0A0C3QT00</accession>
<dbReference type="GO" id="GO:0005634">
    <property type="term" value="C:nucleus"/>
    <property type="evidence" value="ECO:0007669"/>
    <property type="project" value="UniProtKB-SubCell"/>
</dbReference>
<feature type="compositionally biased region" description="Acidic residues" evidence="7">
    <location>
        <begin position="121"/>
        <end position="132"/>
    </location>
</feature>
<feature type="region of interest" description="Disordered" evidence="7">
    <location>
        <begin position="110"/>
        <end position="214"/>
    </location>
</feature>
<reference evidence="10" key="2">
    <citation type="submission" date="2015-01" db="EMBL/GenBank/DDBJ databases">
        <title>Evolutionary Origins and Diversification of the Mycorrhizal Mutualists.</title>
        <authorList>
            <consortium name="DOE Joint Genome Institute"/>
            <consortium name="Mycorrhizal Genomics Consortium"/>
            <person name="Kohler A."/>
            <person name="Kuo A."/>
            <person name="Nagy L.G."/>
            <person name="Floudas D."/>
            <person name="Copeland A."/>
            <person name="Barry K.W."/>
            <person name="Cichocki N."/>
            <person name="Veneault-Fourrey C."/>
            <person name="LaButti K."/>
            <person name="Lindquist E.A."/>
            <person name="Lipzen A."/>
            <person name="Lundell T."/>
            <person name="Morin E."/>
            <person name="Murat C."/>
            <person name="Riley R."/>
            <person name="Ohm R."/>
            <person name="Sun H."/>
            <person name="Tunlid A."/>
            <person name="Henrissat B."/>
            <person name="Grigoriev I.V."/>
            <person name="Hibbett D.S."/>
            <person name="Martin F."/>
        </authorList>
    </citation>
    <scope>NUCLEOTIDE SEQUENCE [LARGE SCALE GENOMIC DNA]</scope>
    <source>
        <strain evidence="10">MUT 4182</strain>
    </source>
</reference>
<name>A0A0C3QT00_9AGAM</name>
<feature type="DNA-binding region" description="Homeobox" evidence="5">
    <location>
        <begin position="40"/>
        <end position="99"/>
    </location>
</feature>
<keyword evidence="4 5" id="KW-0539">Nucleus</keyword>
<dbReference type="EMBL" id="KN822956">
    <property type="protein sequence ID" value="KIO32211.1"/>
    <property type="molecule type" value="Genomic_DNA"/>
</dbReference>
<dbReference type="CDD" id="cd00086">
    <property type="entry name" value="homeodomain"/>
    <property type="match status" value="1"/>
</dbReference>
<dbReference type="Pfam" id="PF00046">
    <property type="entry name" value="Homeodomain"/>
    <property type="match status" value="1"/>
</dbReference>
<dbReference type="PANTHER" id="PTHR24208">
    <property type="entry name" value="LIM/HOMEOBOX PROTEIN LHX"/>
    <property type="match status" value="1"/>
</dbReference>
<feature type="domain" description="Homeobox" evidence="8">
    <location>
        <begin position="38"/>
        <end position="98"/>
    </location>
</feature>
<keyword evidence="2 5" id="KW-0238">DNA-binding</keyword>
<evidence type="ECO:0000256" key="6">
    <source>
        <dbReference type="RuleBase" id="RU000682"/>
    </source>
</evidence>
<feature type="compositionally biased region" description="Low complexity" evidence="7">
    <location>
        <begin position="405"/>
        <end position="420"/>
    </location>
</feature>
<reference evidence="9 10" key="1">
    <citation type="submission" date="2014-04" db="EMBL/GenBank/DDBJ databases">
        <authorList>
            <consortium name="DOE Joint Genome Institute"/>
            <person name="Kuo A."/>
            <person name="Girlanda M."/>
            <person name="Perotto S."/>
            <person name="Kohler A."/>
            <person name="Nagy L.G."/>
            <person name="Floudas D."/>
            <person name="Copeland A."/>
            <person name="Barry K.W."/>
            <person name="Cichocki N."/>
            <person name="Veneault-Fourrey C."/>
            <person name="LaButti K."/>
            <person name="Lindquist E.A."/>
            <person name="Lipzen A."/>
            <person name="Lundell T."/>
            <person name="Morin E."/>
            <person name="Murat C."/>
            <person name="Sun H."/>
            <person name="Tunlid A."/>
            <person name="Henrissat B."/>
            <person name="Grigoriev I.V."/>
            <person name="Hibbett D.S."/>
            <person name="Martin F."/>
            <person name="Nordberg H.P."/>
            <person name="Cantor M.N."/>
            <person name="Hua S.X."/>
        </authorList>
    </citation>
    <scope>NUCLEOTIDE SEQUENCE [LARGE SCALE GENOMIC DNA]</scope>
    <source>
        <strain evidence="9 10">MUT 4182</strain>
    </source>
</reference>
<feature type="compositionally biased region" description="Polar residues" evidence="7">
    <location>
        <begin position="368"/>
        <end position="384"/>
    </location>
</feature>
<dbReference type="PANTHER" id="PTHR24208:SF166">
    <property type="entry name" value="LIM HOMEOBOX TRANSCRIPTION FACTOR 1 ALPHA, ISOFORM B"/>
    <property type="match status" value="1"/>
</dbReference>
<dbReference type="Proteomes" id="UP000054248">
    <property type="component" value="Unassembled WGS sequence"/>
</dbReference>
<dbReference type="Gene3D" id="1.10.10.60">
    <property type="entry name" value="Homeodomain-like"/>
    <property type="match status" value="1"/>
</dbReference>
<proteinExistence type="predicted"/>
<evidence type="ECO:0000256" key="5">
    <source>
        <dbReference type="PROSITE-ProRule" id="PRU00108"/>
    </source>
</evidence>
<dbReference type="SMART" id="SM00389">
    <property type="entry name" value="HOX"/>
    <property type="match status" value="1"/>
</dbReference>
<dbReference type="InterPro" id="IPR050453">
    <property type="entry name" value="LIM_Homeobox_TF"/>
</dbReference>
<feature type="compositionally biased region" description="Polar residues" evidence="7">
    <location>
        <begin position="319"/>
        <end position="334"/>
    </location>
</feature>
<dbReference type="InterPro" id="IPR017970">
    <property type="entry name" value="Homeobox_CS"/>
</dbReference>
<organism evidence="9 10">
    <name type="scientific">Tulasnella calospora MUT 4182</name>
    <dbReference type="NCBI Taxonomy" id="1051891"/>
    <lineage>
        <taxon>Eukaryota</taxon>
        <taxon>Fungi</taxon>
        <taxon>Dikarya</taxon>
        <taxon>Basidiomycota</taxon>
        <taxon>Agaricomycotina</taxon>
        <taxon>Agaricomycetes</taxon>
        <taxon>Cantharellales</taxon>
        <taxon>Tulasnellaceae</taxon>
        <taxon>Tulasnella</taxon>
    </lineage>
</organism>
<evidence type="ECO:0000256" key="3">
    <source>
        <dbReference type="ARBA" id="ARBA00023155"/>
    </source>
</evidence>
<dbReference type="AlphaFoldDB" id="A0A0C3QT00"/>
<dbReference type="InterPro" id="IPR001356">
    <property type="entry name" value="HD"/>
</dbReference>
<dbReference type="PROSITE" id="PS50071">
    <property type="entry name" value="HOMEOBOX_2"/>
    <property type="match status" value="1"/>
</dbReference>
<dbReference type="PROSITE" id="PS00027">
    <property type="entry name" value="HOMEOBOX_1"/>
    <property type="match status" value="1"/>
</dbReference>
<evidence type="ECO:0000256" key="1">
    <source>
        <dbReference type="ARBA" id="ARBA00004123"/>
    </source>
</evidence>
<evidence type="ECO:0000256" key="2">
    <source>
        <dbReference type="ARBA" id="ARBA00023125"/>
    </source>
</evidence>
<feature type="region of interest" description="Disordered" evidence="7">
    <location>
        <begin position="646"/>
        <end position="703"/>
    </location>
</feature>
<feature type="region of interest" description="Disordered" evidence="7">
    <location>
        <begin position="779"/>
        <end position="844"/>
    </location>
</feature>
<evidence type="ECO:0000256" key="4">
    <source>
        <dbReference type="ARBA" id="ARBA00023242"/>
    </source>
</evidence>
<protein>
    <recommendedName>
        <fullName evidence="8">Homeobox domain-containing protein</fullName>
    </recommendedName>
</protein>
<dbReference type="GO" id="GO:0000977">
    <property type="term" value="F:RNA polymerase II transcription regulatory region sequence-specific DNA binding"/>
    <property type="evidence" value="ECO:0007669"/>
    <property type="project" value="TreeGrafter"/>
</dbReference>
<feature type="compositionally biased region" description="Low complexity" evidence="7">
    <location>
        <begin position="138"/>
        <end position="158"/>
    </location>
</feature>
<evidence type="ECO:0000256" key="7">
    <source>
        <dbReference type="SAM" id="MobiDB-lite"/>
    </source>
</evidence>
<keyword evidence="3 5" id="KW-0371">Homeobox</keyword>
<feature type="compositionally biased region" description="Polar residues" evidence="7">
    <location>
        <begin position="345"/>
        <end position="359"/>
    </location>
</feature>
<feature type="compositionally biased region" description="Low complexity" evidence="7">
    <location>
        <begin position="823"/>
        <end position="835"/>
    </location>
</feature>
<feature type="compositionally biased region" description="Polar residues" evidence="7">
    <location>
        <begin position="649"/>
        <end position="669"/>
    </location>
</feature>
<evidence type="ECO:0000313" key="10">
    <source>
        <dbReference type="Proteomes" id="UP000054248"/>
    </source>
</evidence>
<evidence type="ECO:0000259" key="8">
    <source>
        <dbReference type="PROSITE" id="PS50071"/>
    </source>
</evidence>
<dbReference type="OrthoDB" id="6159439at2759"/>
<dbReference type="GO" id="GO:0000981">
    <property type="term" value="F:DNA-binding transcription factor activity, RNA polymerase II-specific"/>
    <property type="evidence" value="ECO:0007669"/>
    <property type="project" value="InterPro"/>
</dbReference>
<dbReference type="InterPro" id="IPR009057">
    <property type="entry name" value="Homeodomain-like_sf"/>
</dbReference>
<dbReference type="HOGENOM" id="CLU_337455_0_0_1"/>
<comment type="subcellular location">
    <subcellularLocation>
        <location evidence="1 5 6">Nucleus</location>
    </subcellularLocation>
</comment>
<feature type="region of interest" description="Disordered" evidence="7">
    <location>
        <begin position="597"/>
        <end position="634"/>
    </location>
</feature>
<keyword evidence="10" id="KW-1185">Reference proteome</keyword>
<feature type="region of interest" description="Disordered" evidence="7">
    <location>
        <begin position="311"/>
        <end position="436"/>
    </location>
</feature>